<dbReference type="SUPFAM" id="SSF52172">
    <property type="entry name" value="CheY-like"/>
    <property type="match status" value="1"/>
</dbReference>
<dbReference type="KEGG" id="cbat:M666_16060"/>
<dbReference type="InterPro" id="IPR051015">
    <property type="entry name" value="EvgA-like"/>
</dbReference>
<evidence type="ECO:0000256" key="3">
    <source>
        <dbReference type="PROSITE-ProRule" id="PRU00169"/>
    </source>
</evidence>
<dbReference type="GeneID" id="78062234"/>
<dbReference type="SMART" id="SM00448">
    <property type="entry name" value="REC"/>
    <property type="match status" value="1"/>
</dbReference>
<evidence type="ECO:0000259" key="4">
    <source>
        <dbReference type="PROSITE" id="PS50043"/>
    </source>
</evidence>
<dbReference type="Proteomes" id="UP000030786">
    <property type="component" value="Chromosome"/>
</dbReference>
<dbReference type="GO" id="GO:0003677">
    <property type="term" value="F:DNA binding"/>
    <property type="evidence" value="ECO:0007669"/>
    <property type="project" value="UniProtKB-KW"/>
</dbReference>
<evidence type="ECO:0000256" key="2">
    <source>
        <dbReference type="ARBA" id="ARBA00023125"/>
    </source>
</evidence>
<dbReference type="InterPro" id="IPR016032">
    <property type="entry name" value="Sig_transdc_resp-reg_C-effctor"/>
</dbReference>
<feature type="domain" description="HTH luxR-type" evidence="4">
    <location>
        <begin position="142"/>
        <end position="207"/>
    </location>
</feature>
<dbReference type="PRINTS" id="PR00038">
    <property type="entry name" value="HTHLUXR"/>
</dbReference>
<protein>
    <recommendedName>
        <fullName evidence="8">LuxR family transcriptional regulator</fullName>
    </recommendedName>
</protein>
<dbReference type="GO" id="GO:0006355">
    <property type="term" value="P:regulation of DNA-templated transcription"/>
    <property type="evidence" value="ECO:0007669"/>
    <property type="project" value="InterPro"/>
</dbReference>
<dbReference type="Pfam" id="PF00072">
    <property type="entry name" value="Response_reg"/>
    <property type="match status" value="1"/>
</dbReference>
<dbReference type="PROSITE" id="PS50110">
    <property type="entry name" value="RESPONSE_REGULATORY"/>
    <property type="match status" value="1"/>
</dbReference>
<evidence type="ECO:0000256" key="1">
    <source>
        <dbReference type="ARBA" id="ARBA00022553"/>
    </source>
</evidence>
<keyword evidence="2" id="KW-0238">DNA-binding</keyword>
<dbReference type="PROSITE" id="PS50043">
    <property type="entry name" value="HTH_LUXR_2"/>
    <property type="match status" value="1"/>
</dbReference>
<keyword evidence="1 3" id="KW-0597">Phosphoprotein</keyword>
<dbReference type="AlphaFoldDB" id="A0AAU8RHZ4"/>
<feature type="domain" description="Response regulatory" evidence="5">
    <location>
        <begin position="6"/>
        <end position="121"/>
    </location>
</feature>
<evidence type="ECO:0008006" key="8">
    <source>
        <dbReference type="Google" id="ProtNLM"/>
    </source>
</evidence>
<dbReference type="InterPro" id="IPR058245">
    <property type="entry name" value="NreC/VraR/RcsB-like_REC"/>
</dbReference>
<sequence length="214" mass="24191">MTNAITLVVADDHPLLLKGLIDELKAYNYSILATAENGAQALDKIMQFQPVIAILDEEMPMLTGFEIIKKCKEQNIATKFIILTSHKEKAFVYKAKTLEISGYIIKDEPFQELHKCIQSVRMGVPYFSTLFSDVFENEVAPQLKKIKLLSPSERTILRLVAQEKSSKEIGVLLSVSYRTVEKHRANIIAKLGLVAATDALLLWTKEHKEFLENI</sequence>
<dbReference type="PANTHER" id="PTHR45566">
    <property type="entry name" value="HTH-TYPE TRANSCRIPTIONAL REGULATOR YHJB-RELATED"/>
    <property type="match status" value="1"/>
</dbReference>
<dbReference type="EMBL" id="CP009976">
    <property type="protein sequence ID" value="AIZ42939.1"/>
    <property type="molecule type" value="Genomic_DNA"/>
</dbReference>
<dbReference type="PANTHER" id="PTHR45566:SF2">
    <property type="entry name" value="NARL SUBFAMILY"/>
    <property type="match status" value="1"/>
</dbReference>
<dbReference type="Gene3D" id="3.40.50.2300">
    <property type="match status" value="1"/>
</dbReference>
<reference evidence="6 7" key="1">
    <citation type="journal article" date="2014" name="Environ. Microbiol.">
        <title>Contrasting genomic patterns and infection strategies of two co-existing Bacteroidetes podovirus genera.</title>
        <authorList>
            <person name="Holmfeldt K."/>
            <person name="Howard-Varona C."/>
            <person name="Solonenko N."/>
            <person name="Sullivan M.B."/>
        </authorList>
    </citation>
    <scope>NUCLEOTIDE SEQUENCE [LARGE SCALE GENOMIC DNA]</scope>
    <source>
        <strain evidence="6 7">18</strain>
    </source>
</reference>
<dbReference type="CDD" id="cd17535">
    <property type="entry name" value="REC_NarL-like"/>
    <property type="match status" value="1"/>
</dbReference>
<dbReference type="RefSeq" id="WP_029446678.1">
    <property type="nucleotide sequence ID" value="NZ_CP009976.1"/>
</dbReference>
<dbReference type="GO" id="GO:0000160">
    <property type="term" value="P:phosphorelay signal transduction system"/>
    <property type="evidence" value="ECO:0007669"/>
    <property type="project" value="InterPro"/>
</dbReference>
<evidence type="ECO:0000259" key="5">
    <source>
        <dbReference type="PROSITE" id="PS50110"/>
    </source>
</evidence>
<dbReference type="InterPro" id="IPR000792">
    <property type="entry name" value="Tscrpt_reg_LuxR_C"/>
</dbReference>
<evidence type="ECO:0000313" key="7">
    <source>
        <dbReference type="Proteomes" id="UP000030786"/>
    </source>
</evidence>
<accession>A0AAU8RHZ4</accession>
<dbReference type="InterPro" id="IPR001789">
    <property type="entry name" value="Sig_transdc_resp-reg_receiver"/>
</dbReference>
<dbReference type="SUPFAM" id="SSF46894">
    <property type="entry name" value="C-terminal effector domain of the bipartite response regulators"/>
    <property type="match status" value="1"/>
</dbReference>
<dbReference type="InterPro" id="IPR011006">
    <property type="entry name" value="CheY-like_superfamily"/>
</dbReference>
<name>A0AAU8RHZ4_9FLAO</name>
<dbReference type="Pfam" id="PF00196">
    <property type="entry name" value="GerE"/>
    <property type="match status" value="1"/>
</dbReference>
<dbReference type="SMART" id="SM00421">
    <property type="entry name" value="HTH_LUXR"/>
    <property type="match status" value="1"/>
</dbReference>
<feature type="modified residue" description="4-aspartylphosphate" evidence="3">
    <location>
        <position position="56"/>
    </location>
</feature>
<evidence type="ECO:0000313" key="6">
    <source>
        <dbReference type="EMBL" id="AIZ42939.1"/>
    </source>
</evidence>
<gene>
    <name evidence="6" type="ORF">M666_16060</name>
</gene>
<organism evidence="6 7">
    <name type="scientific">Cellulophaga baltica 18</name>
    <dbReference type="NCBI Taxonomy" id="1348584"/>
    <lineage>
        <taxon>Bacteria</taxon>
        <taxon>Pseudomonadati</taxon>
        <taxon>Bacteroidota</taxon>
        <taxon>Flavobacteriia</taxon>
        <taxon>Flavobacteriales</taxon>
        <taxon>Flavobacteriaceae</taxon>
        <taxon>Cellulophaga</taxon>
    </lineage>
</organism>
<dbReference type="CDD" id="cd06170">
    <property type="entry name" value="LuxR_C_like"/>
    <property type="match status" value="1"/>
</dbReference>
<proteinExistence type="predicted"/>